<proteinExistence type="predicted"/>
<dbReference type="InterPro" id="IPR018146">
    <property type="entry name" value="Glyoxalase_1_CS"/>
</dbReference>
<accession>A0A2N6CVL2</accession>
<dbReference type="InterPro" id="IPR004360">
    <property type="entry name" value="Glyas_Fos-R_dOase_dom"/>
</dbReference>
<dbReference type="PANTHER" id="PTHR43048">
    <property type="entry name" value="METHYLMALONYL-COA EPIMERASE"/>
    <property type="match status" value="1"/>
</dbReference>
<dbReference type="Proteomes" id="UP000235015">
    <property type="component" value="Unassembled WGS sequence"/>
</dbReference>
<dbReference type="InterPro" id="IPR029068">
    <property type="entry name" value="Glyas_Bleomycin-R_OHBP_Dase"/>
</dbReference>
<dbReference type="GO" id="GO:0046491">
    <property type="term" value="P:L-methylmalonyl-CoA metabolic process"/>
    <property type="evidence" value="ECO:0007669"/>
    <property type="project" value="TreeGrafter"/>
</dbReference>
<evidence type="ECO:0000259" key="2">
    <source>
        <dbReference type="PROSITE" id="PS51819"/>
    </source>
</evidence>
<comment type="caution">
    <text evidence="3">The sequence shown here is derived from an EMBL/GenBank/DDBJ whole genome shotgun (WGS) entry which is preliminary data.</text>
</comment>
<dbReference type="InterPro" id="IPR051785">
    <property type="entry name" value="MMCE/EMCE_epimerase"/>
</dbReference>
<keyword evidence="1" id="KW-0479">Metal-binding</keyword>
<dbReference type="PROSITE" id="PS00934">
    <property type="entry name" value="GLYOXALASE_I_1"/>
    <property type="match status" value="1"/>
</dbReference>
<dbReference type="CDD" id="cd06587">
    <property type="entry name" value="VOC"/>
    <property type="match status" value="1"/>
</dbReference>
<dbReference type="AlphaFoldDB" id="A0A2N6CVL2"/>
<dbReference type="InterPro" id="IPR037523">
    <property type="entry name" value="VOC_core"/>
</dbReference>
<feature type="domain" description="VOC" evidence="2">
    <location>
        <begin position="112"/>
        <end position="236"/>
    </location>
</feature>
<name>A0A2N6CVL2_9GAMM</name>
<dbReference type="EMBL" id="PKUN01000021">
    <property type="protein sequence ID" value="PLX61241.1"/>
    <property type="molecule type" value="Genomic_DNA"/>
</dbReference>
<dbReference type="GO" id="GO:0004493">
    <property type="term" value="F:methylmalonyl-CoA epimerase activity"/>
    <property type="evidence" value="ECO:0007669"/>
    <property type="project" value="TreeGrafter"/>
</dbReference>
<dbReference type="GO" id="GO:0004462">
    <property type="term" value="F:lactoylglutathione lyase activity"/>
    <property type="evidence" value="ECO:0007669"/>
    <property type="project" value="InterPro"/>
</dbReference>
<dbReference type="SUPFAM" id="SSF54593">
    <property type="entry name" value="Glyoxalase/Bleomycin resistance protein/Dihydroxybiphenyl dioxygenase"/>
    <property type="match status" value="1"/>
</dbReference>
<reference evidence="3 4" key="1">
    <citation type="submission" date="2017-11" db="EMBL/GenBank/DDBJ databases">
        <title>Genome-resolved metagenomics identifies genetic mobility, metabolic interactions, and unexpected diversity in perchlorate-reducing communities.</title>
        <authorList>
            <person name="Barnum T.P."/>
            <person name="Figueroa I.A."/>
            <person name="Carlstrom C.I."/>
            <person name="Lucas L.N."/>
            <person name="Engelbrektson A.L."/>
            <person name="Coates J.D."/>
        </authorList>
    </citation>
    <scope>NUCLEOTIDE SEQUENCE [LARGE SCALE GENOMIC DNA]</scope>
    <source>
        <strain evidence="3">BM301</strain>
    </source>
</reference>
<dbReference type="PANTHER" id="PTHR43048:SF3">
    <property type="entry name" value="METHYLMALONYL-COA EPIMERASE, MITOCHONDRIAL"/>
    <property type="match status" value="1"/>
</dbReference>
<evidence type="ECO:0000256" key="1">
    <source>
        <dbReference type="ARBA" id="ARBA00022723"/>
    </source>
</evidence>
<dbReference type="Gene3D" id="3.10.180.10">
    <property type="entry name" value="2,3-Dihydroxybiphenyl 1,2-Dioxygenase, domain 1"/>
    <property type="match status" value="1"/>
</dbReference>
<dbReference type="GO" id="GO:0046872">
    <property type="term" value="F:metal ion binding"/>
    <property type="evidence" value="ECO:0007669"/>
    <property type="project" value="UniProtKB-KW"/>
</dbReference>
<protein>
    <recommendedName>
        <fullName evidence="2">VOC domain-containing protein</fullName>
    </recommendedName>
</protein>
<evidence type="ECO:0000313" key="4">
    <source>
        <dbReference type="Proteomes" id="UP000235015"/>
    </source>
</evidence>
<gene>
    <name evidence="3" type="ORF">C0630_11915</name>
</gene>
<organism evidence="3 4">
    <name type="scientific">Sedimenticola selenatireducens</name>
    <dbReference type="NCBI Taxonomy" id="191960"/>
    <lineage>
        <taxon>Bacteria</taxon>
        <taxon>Pseudomonadati</taxon>
        <taxon>Pseudomonadota</taxon>
        <taxon>Gammaproteobacteria</taxon>
        <taxon>Chromatiales</taxon>
        <taxon>Sedimenticolaceae</taxon>
        <taxon>Sedimenticola</taxon>
    </lineage>
</organism>
<dbReference type="PROSITE" id="PS51819">
    <property type="entry name" value="VOC"/>
    <property type="match status" value="1"/>
</dbReference>
<dbReference type="Pfam" id="PF00903">
    <property type="entry name" value="Glyoxalase"/>
    <property type="match status" value="1"/>
</dbReference>
<evidence type="ECO:0000313" key="3">
    <source>
        <dbReference type="EMBL" id="PLX61241.1"/>
    </source>
</evidence>
<sequence>MYLLTTERESPNRSAAAVKLPHSTTCTNTATSLSASIHPHPNLFISINNLIPFSPIINSRRRYRVSPNPEAPEGRQTQTPRCRHRAAWRENMQPHTLIDTRTVAAHPLAVRSLAHIGIRVRDFDHSVTFYRQFGFRVIREDPQEQIVVLRHESGLELNLLDSVSEDGSPDNVLMDRPARHPGYTHMALRIADVQQARRQLARLDVAITEGPVTFGDGSTSIFLRDPDRNVIELAQAASDNQEAQRRGADQ</sequence>